<name>F4QFW1_9CAUL</name>
<dbReference type="GO" id="GO:0004803">
    <property type="term" value="F:transposase activity"/>
    <property type="evidence" value="ECO:0007669"/>
    <property type="project" value="InterPro"/>
</dbReference>
<dbReference type="STRING" id="715226.ABI_00040"/>
<dbReference type="PANTHER" id="PTHR37936">
    <property type="entry name" value="TRANSPOSASE INSC FOR INSERTION ELEMENT IS2A-RELATED"/>
    <property type="match status" value="1"/>
</dbReference>
<dbReference type="InterPro" id="IPR002514">
    <property type="entry name" value="Transposase_8"/>
</dbReference>
<organism evidence="2 3">
    <name type="scientific">Asticcacaulis biprosthecium C19</name>
    <dbReference type="NCBI Taxonomy" id="715226"/>
    <lineage>
        <taxon>Bacteria</taxon>
        <taxon>Pseudomonadati</taxon>
        <taxon>Pseudomonadota</taxon>
        <taxon>Alphaproteobacteria</taxon>
        <taxon>Caulobacterales</taxon>
        <taxon>Caulobacteraceae</taxon>
        <taxon>Asticcacaulis</taxon>
    </lineage>
</organism>
<dbReference type="GO" id="GO:0006313">
    <property type="term" value="P:DNA transposition"/>
    <property type="evidence" value="ECO:0007669"/>
    <property type="project" value="InterPro"/>
</dbReference>
<dbReference type="InterPro" id="IPR010921">
    <property type="entry name" value="Trp_repressor/repl_initiator"/>
</dbReference>
<dbReference type="Pfam" id="PF01527">
    <property type="entry name" value="HTH_Tnp_1"/>
    <property type="match status" value="1"/>
</dbReference>
<dbReference type="HOGENOM" id="CLU_113764_1_1_5"/>
<dbReference type="InterPro" id="IPR036388">
    <property type="entry name" value="WH-like_DNA-bd_sf"/>
</dbReference>
<dbReference type="AlphaFoldDB" id="F4QFW1"/>
<evidence type="ECO:0000313" key="3">
    <source>
        <dbReference type="Proteomes" id="UP000006512"/>
    </source>
</evidence>
<proteinExistence type="inferred from homology"/>
<evidence type="ECO:0000313" key="2">
    <source>
        <dbReference type="EMBL" id="EGF93772.1"/>
    </source>
</evidence>
<comment type="similarity">
    <text evidence="1">Belongs to the transposase 8 family.</text>
</comment>
<dbReference type="PANTHER" id="PTHR37936:SF3">
    <property type="entry name" value="TRANSPOSASE INSC FOR INSERTION ELEMENT IS2A-RELATED"/>
    <property type="match status" value="1"/>
</dbReference>
<accession>F4QFW1</accession>
<dbReference type="eggNOG" id="COG2963">
    <property type="taxonomic scope" value="Bacteria"/>
</dbReference>
<protein>
    <submittedName>
        <fullName evidence="2">Transposase family protein</fullName>
    </submittedName>
</protein>
<dbReference type="SUPFAM" id="SSF48295">
    <property type="entry name" value="TrpR-like"/>
    <property type="match status" value="1"/>
</dbReference>
<gene>
    <name evidence="2" type="ORF">ABI_00040</name>
</gene>
<dbReference type="Proteomes" id="UP000006512">
    <property type="component" value="Unassembled WGS sequence"/>
</dbReference>
<reference evidence="3" key="1">
    <citation type="submission" date="2011-03" db="EMBL/GenBank/DDBJ databases">
        <title>Draft genome sequence of Brevundimonas diminuta.</title>
        <authorList>
            <person name="Brown P.J.B."/>
            <person name="Buechlein A."/>
            <person name="Hemmerich C."/>
            <person name="Brun Y.V."/>
        </authorList>
    </citation>
    <scope>NUCLEOTIDE SEQUENCE [LARGE SCALE GENOMIC DNA]</scope>
    <source>
        <strain evidence="3">C19</strain>
    </source>
</reference>
<sequence>MIEAVAEPFEGAPAQVHRRWSDAFKTEIAAESLIPGAKVSEIARRVGVDASQIYQWRKAAVRAGWISQAPAPAATKALPVPETRIPTIEISLGGATIRCEAGFDEAHLRRVIRAVRQS</sequence>
<dbReference type="Gene3D" id="1.10.10.10">
    <property type="entry name" value="Winged helix-like DNA-binding domain superfamily/Winged helix DNA-binding domain"/>
    <property type="match status" value="1"/>
</dbReference>
<dbReference type="GO" id="GO:0043565">
    <property type="term" value="F:sequence-specific DNA binding"/>
    <property type="evidence" value="ECO:0007669"/>
    <property type="project" value="InterPro"/>
</dbReference>
<evidence type="ECO:0000256" key="1">
    <source>
        <dbReference type="ARBA" id="ARBA00009964"/>
    </source>
</evidence>
<keyword evidence="3" id="KW-1185">Reference proteome</keyword>
<dbReference type="EMBL" id="GL883076">
    <property type="protein sequence ID" value="EGF93772.1"/>
    <property type="molecule type" value="Genomic_DNA"/>
</dbReference>